<reference evidence="2" key="2">
    <citation type="submission" date="2020-09" db="EMBL/GenBank/DDBJ databases">
        <authorList>
            <person name="Sun Q."/>
            <person name="Zhou Y."/>
        </authorList>
    </citation>
    <scope>NUCLEOTIDE SEQUENCE</scope>
    <source>
        <strain evidence="2">CGMCC 1.8984</strain>
    </source>
</reference>
<dbReference type="RefSeq" id="WP_188743807.1">
    <property type="nucleotide sequence ID" value="NZ_BAABFW010000017.1"/>
</dbReference>
<dbReference type="CDD" id="cd04301">
    <property type="entry name" value="NAT_SF"/>
    <property type="match status" value="1"/>
</dbReference>
<organism evidence="2 3">
    <name type="scientific">Agromyces bauzanensis</name>
    <dbReference type="NCBI Taxonomy" id="1308924"/>
    <lineage>
        <taxon>Bacteria</taxon>
        <taxon>Bacillati</taxon>
        <taxon>Actinomycetota</taxon>
        <taxon>Actinomycetes</taxon>
        <taxon>Micrococcales</taxon>
        <taxon>Microbacteriaceae</taxon>
        <taxon>Agromyces</taxon>
    </lineage>
</organism>
<evidence type="ECO:0000259" key="1">
    <source>
        <dbReference type="PROSITE" id="PS51729"/>
    </source>
</evidence>
<reference evidence="2" key="1">
    <citation type="journal article" date="2014" name="Int. J. Syst. Evol. Microbiol.">
        <title>Complete genome sequence of Corynebacterium casei LMG S-19264T (=DSM 44701T), isolated from a smear-ripened cheese.</title>
        <authorList>
            <consortium name="US DOE Joint Genome Institute (JGI-PGF)"/>
            <person name="Walter F."/>
            <person name="Albersmeier A."/>
            <person name="Kalinowski J."/>
            <person name="Ruckert C."/>
        </authorList>
    </citation>
    <scope>NUCLEOTIDE SEQUENCE</scope>
    <source>
        <strain evidence="2">CGMCC 1.8984</strain>
    </source>
</reference>
<sequence length="112" mass="12532">MERPQPEASDDRTGVLVTHITIDRNEAANRYELKLDGELGGYAEYRTSPGRITFTHTVVFPEHEGKGLGSRIAKHVLDEAVARGDVIVPRCPFISAYLRRHPGVYDDSVSWP</sequence>
<feature type="domain" description="N-acetyltransferase" evidence="1">
    <location>
        <begin position="23"/>
        <end position="110"/>
    </location>
</feature>
<dbReference type="PANTHER" id="PTHR31435:SF10">
    <property type="entry name" value="BSR4717 PROTEIN"/>
    <property type="match status" value="1"/>
</dbReference>
<dbReference type="PROSITE" id="PS51729">
    <property type="entry name" value="GNAT_YJDJ"/>
    <property type="match status" value="1"/>
</dbReference>
<dbReference type="SUPFAM" id="SSF55729">
    <property type="entry name" value="Acyl-CoA N-acyltransferases (Nat)"/>
    <property type="match status" value="1"/>
</dbReference>
<protein>
    <recommendedName>
        <fullName evidence="1">N-acetyltransferase domain-containing protein</fullName>
    </recommendedName>
</protein>
<evidence type="ECO:0000313" key="3">
    <source>
        <dbReference type="Proteomes" id="UP000636956"/>
    </source>
</evidence>
<dbReference type="Gene3D" id="3.40.630.30">
    <property type="match status" value="1"/>
</dbReference>
<keyword evidence="3" id="KW-1185">Reference proteome</keyword>
<dbReference type="InterPro" id="IPR016181">
    <property type="entry name" value="Acyl_CoA_acyltransferase"/>
</dbReference>
<proteinExistence type="predicted"/>
<dbReference type="InterPro" id="IPR031165">
    <property type="entry name" value="GNAT_YJDJ"/>
</dbReference>
<dbReference type="InterPro" id="IPR045057">
    <property type="entry name" value="Gcn5-rel_NAT"/>
</dbReference>
<name>A0A917UU78_9MICO</name>
<gene>
    <name evidence="2" type="ORF">GCM10011372_24770</name>
</gene>
<comment type="caution">
    <text evidence="2">The sequence shown here is derived from an EMBL/GenBank/DDBJ whole genome shotgun (WGS) entry which is preliminary data.</text>
</comment>
<dbReference type="Pfam" id="PF14542">
    <property type="entry name" value="Acetyltransf_CG"/>
    <property type="match status" value="1"/>
</dbReference>
<dbReference type="AlphaFoldDB" id="A0A917UU78"/>
<dbReference type="EMBL" id="BMMD01000014">
    <property type="protein sequence ID" value="GGJ85511.1"/>
    <property type="molecule type" value="Genomic_DNA"/>
</dbReference>
<dbReference type="PANTHER" id="PTHR31435">
    <property type="entry name" value="PROTEIN NATD1"/>
    <property type="match status" value="1"/>
</dbReference>
<accession>A0A917UU78</accession>
<dbReference type="Proteomes" id="UP000636956">
    <property type="component" value="Unassembled WGS sequence"/>
</dbReference>
<evidence type="ECO:0000313" key="2">
    <source>
        <dbReference type="EMBL" id="GGJ85511.1"/>
    </source>
</evidence>